<comment type="caution">
    <text evidence="4">The sequence shown here is derived from an EMBL/GenBank/DDBJ whole genome shotgun (WGS) entry which is preliminary data.</text>
</comment>
<keyword evidence="1 3" id="KW-0175">Coiled coil</keyword>
<dbReference type="OMA" id="MQKITME"/>
<dbReference type="EMBL" id="BFAA01000208">
    <property type="protein sequence ID" value="GCB69134.1"/>
    <property type="molecule type" value="Genomic_DNA"/>
</dbReference>
<accession>A0A401P7N8</accession>
<sequence>MDLCWNTKDTIDSKSQHLQSKVEGEIYAQQLLEEHIKYITVVVKQLNKDIEILQEQIRRRDNASHGTNAVVKSLELRHVNGIGELRGRVARCDASIAKLSADLMSIYKGIQNLSKEQQRAKLTLEAEIKDVEGQISELLKRVEEYIREQQIKIGFTGEQNREQPHLLDIRMKSITEDIKDQVLSSCSRLEQKLARKEQELLHQIELISLTVKDKTESSEKSMEDRINQLSVKLDKIEAIQKMNSELHNIKHVEDKLNLVIVSIEKKIWKEIEDIEAETNVGFSAIYDSIGSLRHILEAKMKQDKEQLQKQIHQMQHTMDSSGAVLK</sequence>
<evidence type="ECO:0000313" key="4">
    <source>
        <dbReference type="EMBL" id="GCB69134.1"/>
    </source>
</evidence>
<keyword evidence="5" id="KW-1185">Reference proteome</keyword>
<evidence type="ECO:0000256" key="3">
    <source>
        <dbReference type="SAM" id="Coils"/>
    </source>
</evidence>
<protein>
    <recommendedName>
        <fullName evidence="6">Protein FAM81A</fullName>
    </recommendedName>
</protein>
<dbReference type="PANTHER" id="PTHR22420">
    <property type="entry name" value="PROTEIN FAM81A"/>
    <property type="match status" value="1"/>
</dbReference>
<gene>
    <name evidence="4" type="ORF">scyTo_0000999</name>
</gene>
<feature type="coiled-coil region" evidence="3">
    <location>
        <begin position="110"/>
        <end position="148"/>
    </location>
</feature>
<evidence type="ECO:0008006" key="6">
    <source>
        <dbReference type="Google" id="ProtNLM"/>
    </source>
</evidence>
<dbReference type="PANTHER" id="PTHR22420:SF2">
    <property type="entry name" value="PROTEIN FAM81A"/>
    <property type="match status" value="1"/>
</dbReference>
<dbReference type="Proteomes" id="UP000288216">
    <property type="component" value="Unassembled WGS sequence"/>
</dbReference>
<dbReference type="OrthoDB" id="10014002at2759"/>
<dbReference type="AlphaFoldDB" id="A0A401P7N8"/>
<proteinExistence type="inferred from homology"/>
<comment type="similarity">
    <text evidence="2">Belongs to the FAM81 family.</text>
</comment>
<evidence type="ECO:0000313" key="5">
    <source>
        <dbReference type="Proteomes" id="UP000288216"/>
    </source>
</evidence>
<dbReference type="STRING" id="75743.A0A401P7N8"/>
<evidence type="ECO:0000256" key="2">
    <source>
        <dbReference type="ARBA" id="ARBA00046344"/>
    </source>
</evidence>
<organism evidence="4 5">
    <name type="scientific">Scyliorhinus torazame</name>
    <name type="common">Cloudy catshark</name>
    <name type="synonym">Catulus torazame</name>
    <dbReference type="NCBI Taxonomy" id="75743"/>
    <lineage>
        <taxon>Eukaryota</taxon>
        <taxon>Metazoa</taxon>
        <taxon>Chordata</taxon>
        <taxon>Craniata</taxon>
        <taxon>Vertebrata</taxon>
        <taxon>Chondrichthyes</taxon>
        <taxon>Elasmobranchii</taxon>
        <taxon>Galeomorphii</taxon>
        <taxon>Galeoidea</taxon>
        <taxon>Carcharhiniformes</taxon>
        <taxon>Scyliorhinidae</taxon>
        <taxon>Scyliorhinus</taxon>
    </lineage>
</organism>
<feature type="coiled-coil region" evidence="3">
    <location>
        <begin position="179"/>
        <end position="239"/>
    </location>
</feature>
<reference evidence="4 5" key="1">
    <citation type="journal article" date="2018" name="Nat. Ecol. Evol.">
        <title>Shark genomes provide insights into elasmobranch evolution and the origin of vertebrates.</title>
        <authorList>
            <person name="Hara Y"/>
            <person name="Yamaguchi K"/>
            <person name="Onimaru K"/>
            <person name="Kadota M"/>
            <person name="Koyanagi M"/>
            <person name="Keeley SD"/>
            <person name="Tatsumi K"/>
            <person name="Tanaka K"/>
            <person name="Motone F"/>
            <person name="Kageyama Y"/>
            <person name="Nozu R"/>
            <person name="Adachi N"/>
            <person name="Nishimura O"/>
            <person name="Nakagawa R"/>
            <person name="Tanegashima C"/>
            <person name="Kiyatake I"/>
            <person name="Matsumoto R"/>
            <person name="Murakumo K"/>
            <person name="Nishida K"/>
            <person name="Terakita A"/>
            <person name="Kuratani S"/>
            <person name="Sato K"/>
            <person name="Hyodo S Kuraku.S."/>
        </authorList>
    </citation>
    <scope>NUCLEOTIDE SEQUENCE [LARGE SCALE GENOMIC DNA]</scope>
</reference>
<evidence type="ECO:0000256" key="1">
    <source>
        <dbReference type="ARBA" id="ARBA00023054"/>
    </source>
</evidence>
<name>A0A401P7N8_SCYTO</name>
<dbReference type="InterPro" id="IPR029619">
    <property type="entry name" value="FAM81"/>
</dbReference>